<proteinExistence type="predicted"/>
<gene>
    <name evidence="2" type="ORF">PFFCH_00401</name>
</gene>
<sequence>MEGFVALLSFLVVLVFNKTIGYNIKSGNTSNNIKYVNVLDNDRDINTHSVLPEVENVIERKDIYRQINFMETFVSSNNMMHDREKHTSNDSGSYEITGIVDGMKIGHPISVALGSQYSNYFDYLQIVHLDYTNSRFSFTVGEGKYYLRTYGSTYMTPSAIKIKVPCEKCKFINSEYSGIIKIIPYETNNNLFIYNWVLQTSSPLALENINTVFSDEADLIHGNNLSEEFKIDSSAAATSLNTFYGIVLHGIWSSEYAERLLTVISEFPDCVKISAHDKNARSKQRKNQKWILVNEDLGSFDMKMEVCEEVNCDYSAIIHVSKHAFEYSKKLVHNRGRNGRYYSRRVEKILIRALLSLDFSLFITYFQQKHGVTLLDPQYDYELITNMSGYPSNNYQSWNHNLEELVELATSWDEYPKGLQKVQGLSYLLRRKNGTKHPVYPTAPAVAFPAGSQNNSFIEFMESAFVNYVDISHLVIHEVAHFIWVNTVSKELKEKWIQIGQWYKEPLSPSEWATKLEVEFVSAYAHDKNPAEDFAESMATYVLNSKLLNSRSFDKFKWIQDNLFGGGFYITTGTHKFDVINLGNEVYYFPGKVTRVRAKVLGSPTEDKLVKIYISLLSSDGSEGCAKHGYARIFSEQQTFRDLYFHTEDRSPCSHKLYGEFTMNKHESRGRWTAESMIFTGENNIERYVGLGSFHFYLYVNNQNEDVEKPIPLLDSISIYTHNATETNDALLRLHVMVLENELIKEHGGPYASFAAHENKSYSYEGRTYKMYPPEFNTLMLKADYFIRDINTRGFREVNMDSCKSYTNMDTRNLKCFQVLNPVTIPKYCIGSTYFLRQVSIEDIAGNLETVNISSDKYSARLHPIGVRDKQKPVVSNVRVSSKPANEYHDGETIVSLSFNVHDNLSGVYYIFVYLRDPHGGKHRSDIDRASLPTGTENKQINHKILLPKGSMGGTWMLEEIKAVDSCKNESRNIYTHSVYVQND</sequence>
<feature type="signal peptide" evidence="1">
    <location>
        <begin position="1"/>
        <end position="21"/>
    </location>
</feature>
<feature type="chain" id="PRO_5001539724" description="Sporozoite invasion-associated protein 1" evidence="1">
    <location>
        <begin position="22"/>
        <end position="984"/>
    </location>
</feature>
<evidence type="ECO:0008006" key="4">
    <source>
        <dbReference type="Google" id="ProtNLM"/>
    </source>
</evidence>
<keyword evidence="1" id="KW-0732">Signal</keyword>
<dbReference type="EMBL" id="KI927810">
    <property type="protein sequence ID" value="ETW32163.1"/>
    <property type="molecule type" value="Genomic_DNA"/>
</dbReference>
<evidence type="ECO:0000256" key="1">
    <source>
        <dbReference type="SAM" id="SignalP"/>
    </source>
</evidence>
<reference evidence="2 3" key="2">
    <citation type="submission" date="2013-02" db="EMBL/GenBank/DDBJ databases">
        <title>The Genome Sequence of Plasmodium falciparum FCH/4.</title>
        <authorList>
            <consortium name="The Broad Institute Genome Sequencing Platform"/>
            <consortium name="The Broad Institute Genome Sequencing Center for Infectious Disease"/>
            <person name="Neafsey D."/>
            <person name="Cheeseman I."/>
            <person name="Volkman S."/>
            <person name="Adams J."/>
            <person name="Walker B."/>
            <person name="Young S.K."/>
            <person name="Zeng Q."/>
            <person name="Gargeya S."/>
            <person name="Fitzgerald M."/>
            <person name="Haas B."/>
            <person name="Abouelleil A."/>
            <person name="Alvarado L."/>
            <person name="Arachchi H.M."/>
            <person name="Berlin A.M."/>
            <person name="Chapman S.B."/>
            <person name="Dewar J."/>
            <person name="Goldberg J."/>
            <person name="Griggs A."/>
            <person name="Gujja S."/>
            <person name="Hansen M."/>
            <person name="Howarth C."/>
            <person name="Imamovic A."/>
            <person name="Larimer J."/>
            <person name="McCowan C."/>
            <person name="Murphy C."/>
            <person name="Neiman D."/>
            <person name="Pearson M."/>
            <person name="Priest M."/>
            <person name="Roberts A."/>
            <person name="Saif S."/>
            <person name="Shea T."/>
            <person name="Sisk P."/>
            <person name="Sykes S."/>
            <person name="Wortman J."/>
            <person name="Nusbaum C."/>
            <person name="Birren B."/>
        </authorList>
    </citation>
    <scope>NUCLEOTIDE SEQUENCE [LARGE SCALE GENOMIC DNA]</scope>
    <source>
        <strain evidence="2 3">FCH/4</strain>
    </source>
</reference>
<dbReference type="OrthoDB" id="360533at2759"/>
<reference evidence="2 3" key="1">
    <citation type="submission" date="2013-02" db="EMBL/GenBank/DDBJ databases">
        <title>The Genome Annotation of Plasmodium falciparum FCH/4.</title>
        <authorList>
            <consortium name="The Broad Institute Genome Sequencing Platform"/>
            <consortium name="The Broad Institute Genome Sequencing Center for Infectious Disease"/>
            <person name="Neafsey D."/>
            <person name="Hoffman S."/>
            <person name="Volkman S."/>
            <person name="Rosenthal P."/>
            <person name="Walker B."/>
            <person name="Young S.K."/>
            <person name="Zeng Q."/>
            <person name="Gargeya S."/>
            <person name="Fitzgerald M."/>
            <person name="Haas B."/>
            <person name="Abouelleil A."/>
            <person name="Allen A.W."/>
            <person name="Alvarado L."/>
            <person name="Arachchi H.M."/>
            <person name="Berlin A.M."/>
            <person name="Chapman S.B."/>
            <person name="Gainer-Dewar J."/>
            <person name="Goldberg J."/>
            <person name="Griggs A."/>
            <person name="Gujja S."/>
            <person name="Hansen M."/>
            <person name="Howarth C."/>
            <person name="Imamovic A."/>
            <person name="Ireland A."/>
            <person name="Larimer J."/>
            <person name="McCowan C."/>
            <person name="Murphy C."/>
            <person name="Pearson M."/>
            <person name="Poon T.W."/>
            <person name="Priest M."/>
            <person name="Roberts A."/>
            <person name="Saif S."/>
            <person name="Shea T."/>
            <person name="Sisk P."/>
            <person name="Sykes S."/>
            <person name="Wortman J."/>
            <person name="Nusbaum C."/>
            <person name="Birren B."/>
        </authorList>
    </citation>
    <scope>NUCLEOTIDE SEQUENCE [LARGE SCALE GENOMIC DNA]</scope>
    <source>
        <strain evidence="2 3">FCH/4</strain>
    </source>
</reference>
<evidence type="ECO:0000313" key="2">
    <source>
        <dbReference type="EMBL" id="ETW32163.1"/>
    </source>
</evidence>
<accession>A0A024VV27</accession>
<dbReference type="Proteomes" id="UP000030656">
    <property type="component" value="Unassembled WGS sequence"/>
</dbReference>
<name>A0A024VV27_PLAFA</name>
<dbReference type="AlphaFoldDB" id="A0A024VV27"/>
<evidence type="ECO:0000313" key="3">
    <source>
        <dbReference type="Proteomes" id="UP000030656"/>
    </source>
</evidence>
<organism evidence="2 3">
    <name type="scientific">Plasmodium falciparum FCH/4</name>
    <dbReference type="NCBI Taxonomy" id="1036724"/>
    <lineage>
        <taxon>Eukaryota</taxon>
        <taxon>Sar</taxon>
        <taxon>Alveolata</taxon>
        <taxon>Apicomplexa</taxon>
        <taxon>Aconoidasida</taxon>
        <taxon>Haemosporida</taxon>
        <taxon>Plasmodiidae</taxon>
        <taxon>Plasmodium</taxon>
        <taxon>Plasmodium (Laverania)</taxon>
    </lineage>
</organism>
<protein>
    <recommendedName>
        <fullName evidence="4">Sporozoite invasion-associated protein 1</fullName>
    </recommendedName>
</protein>